<accession>A0A9E4ZFV9</accession>
<dbReference type="GO" id="GO:0016491">
    <property type="term" value="F:oxidoreductase activity"/>
    <property type="evidence" value="ECO:0007669"/>
    <property type="project" value="UniProtKB-ARBA"/>
</dbReference>
<dbReference type="Pfam" id="PF02754">
    <property type="entry name" value="CCG"/>
    <property type="match status" value="1"/>
</dbReference>
<evidence type="ECO:0000313" key="2">
    <source>
        <dbReference type="EMBL" id="MCM1986164.1"/>
    </source>
</evidence>
<dbReference type="AlphaFoldDB" id="A0A9E4ZFV9"/>
<name>A0A9E4ZFV9_9EURY</name>
<evidence type="ECO:0000259" key="1">
    <source>
        <dbReference type="Pfam" id="PF02754"/>
    </source>
</evidence>
<feature type="domain" description="Cysteine-rich" evidence="1">
    <location>
        <begin position="3"/>
        <end position="52"/>
    </location>
</feature>
<protein>
    <recommendedName>
        <fullName evidence="1">Cysteine-rich domain-containing protein</fullName>
    </recommendedName>
</protein>
<reference evidence="2" key="1">
    <citation type="journal article" date="2021" name="mSystems">
        <title>Bacteria and Archaea Synergistically Convert Glycine Betaine to Biogenic Methane in the Formosa Cold Seep of the South China Sea.</title>
        <authorList>
            <person name="Li L."/>
            <person name="Zhang W."/>
            <person name="Zhang S."/>
            <person name="Song L."/>
            <person name="Sun Q."/>
            <person name="Zhang H."/>
            <person name="Xiang H."/>
            <person name="Dong X."/>
        </authorList>
    </citation>
    <scope>NUCLEOTIDE SEQUENCE</scope>
    <source>
        <strain evidence="2">LLY</strain>
    </source>
</reference>
<sequence>MENRKEALCCGIVTAFNDLPTVAHCGQKRIGEATETGADYLVTNCAGCASQLNLISNMMEAPVKQKDITDLLCDSMGIEVTYDPTEAIGQFMGQAIELLGKSCINRR</sequence>
<evidence type="ECO:0000313" key="3">
    <source>
        <dbReference type="Proteomes" id="UP001056766"/>
    </source>
</evidence>
<dbReference type="RefSeq" id="WP_250867532.1">
    <property type="nucleotide sequence ID" value="NZ_JAGSOI010000010.1"/>
</dbReference>
<keyword evidence="3" id="KW-1185">Reference proteome</keyword>
<dbReference type="InterPro" id="IPR004017">
    <property type="entry name" value="Cys_rich_dom"/>
</dbReference>
<reference evidence="2" key="2">
    <citation type="submission" date="2021-04" db="EMBL/GenBank/DDBJ databases">
        <authorList>
            <person name="Dong X."/>
        </authorList>
    </citation>
    <scope>NUCLEOTIDE SEQUENCE</scope>
    <source>
        <strain evidence="2">LLY</strain>
    </source>
</reference>
<organism evidence="2 3">
    <name type="scientific">Methanococcoides seepicolus</name>
    <dbReference type="NCBI Taxonomy" id="2828780"/>
    <lineage>
        <taxon>Archaea</taxon>
        <taxon>Methanobacteriati</taxon>
        <taxon>Methanobacteriota</taxon>
        <taxon>Stenosarchaea group</taxon>
        <taxon>Methanomicrobia</taxon>
        <taxon>Methanosarcinales</taxon>
        <taxon>Methanosarcinaceae</taxon>
        <taxon>Methanococcoides</taxon>
    </lineage>
</organism>
<gene>
    <name evidence="2" type="ORF">KDK67_03930</name>
</gene>
<comment type="caution">
    <text evidence="2">The sequence shown here is derived from an EMBL/GenBank/DDBJ whole genome shotgun (WGS) entry which is preliminary data.</text>
</comment>
<dbReference type="EMBL" id="JAGSOI010000010">
    <property type="protein sequence ID" value="MCM1986164.1"/>
    <property type="molecule type" value="Genomic_DNA"/>
</dbReference>
<proteinExistence type="predicted"/>
<dbReference type="Proteomes" id="UP001056766">
    <property type="component" value="Unassembled WGS sequence"/>
</dbReference>